<evidence type="ECO:0000313" key="4">
    <source>
        <dbReference type="EMBL" id="RLT79486.1"/>
    </source>
</evidence>
<sequence>MTEDKIKESIQIAEELAGEICTGKTSTSPLAGEWKKESPILYEELRKQEQLPEEIAFHDSINIDEALQQVNKHIILPPRRLNIRVISSIAASFLLIVSTATLWLWTENKKEVIPEWATTAPVTSNTSIIAQNNEPVELAESNLTVQGNQLIGSTLDGKQNISIKLKPDNQFNKLSVPTGGSYQLTLEDGTIVQVNADSELSFPTHFKKHLRQVRLQGEGYFRVKSNPQSPFNVMLGTLNVQVTGTTFNIKAYEEEGNVSITLVEGSVNVREGQKILATLSPGEQFTYQKTTGDYSTAQADISATTGWTEDKFVFHSETIGTIMHELSRWYNVDINVSEDIQDIRYSGILSRKQPLAEILNILHLTNELDFKIHQDRRIDATEKKNE</sequence>
<keyword evidence="1" id="KW-1133">Transmembrane helix</keyword>
<evidence type="ECO:0000313" key="5">
    <source>
        <dbReference type="Proteomes" id="UP000267159"/>
    </source>
</evidence>
<evidence type="ECO:0000259" key="3">
    <source>
        <dbReference type="Pfam" id="PF16344"/>
    </source>
</evidence>
<feature type="domain" description="FecR protein" evidence="2">
    <location>
        <begin position="174"/>
        <end position="268"/>
    </location>
</feature>
<dbReference type="STRING" id="1235814.GCA_000613385_02635"/>
<dbReference type="Gene3D" id="2.60.120.1440">
    <property type="match status" value="1"/>
</dbReference>
<reference evidence="4 5" key="1">
    <citation type="submission" date="2018-09" db="EMBL/GenBank/DDBJ databases">
        <title>Murine metabolic-syndrome-specific gut microbial biobank.</title>
        <authorList>
            <person name="Liu C."/>
        </authorList>
    </citation>
    <scope>NUCLEOTIDE SEQUENCE [LARGE SCALE GENOMIC DNA]</scope>
    <source>
        <strain evidence="4 5">0.1X-D8-26</strain>
    </source>
</reference>
<evidence type="ECO:0000256" key="1">
    <source>
        <dbReference type="SAM" id="Phobius"/>
    </source>
</evidence>
<dbReference type="GO" id="GO:0016989">
    <property type="term" value="F:sigma factor antagonist activity"/>
    <property type="evidence" value="ECO:0007669"/>
    <property type="project" value="TreeGrafter"/>
</dbReference>
<dbReference type="InterPro" id="IPR032508">
    <property type="entry name" value="FecR_C"/>
</dbReference>
<dbReference type="AlphaFoldDB" id="A0A3L7Z688"/>
<feature type="transmembrane region" description="Helical" evidence="1">
    <location>
        <begin position="81"/>
        <end position="105"/>
    </location>
</feature>
<feature type="domain" description="Protein FecR C-terminal" evidence="3">
    <location>
        <begin position="311"/>
        <end position="376"/>
    </location>
</feature>
<dbReference type="PANTHER" id="PTHR30273:SF2">
    <property type="entry name" value="PROTEIN FECR"/>
    <property type="match status" value="1"/>
</dbReference>
<keyword evidence="1" id="KW-0812">Transmembrane</keyword>
<dbReference type="Gene3D" id="3.55.50.30">
    <property type="match status" value="1"/>
</dbReference>
<dbReference type="RefSeq" id="WP_121766016.1">
    <property type="nucleotide sequence ID" value="NZ_RAZM01000047.1"/>
</dbReference>
<name>A0A3L7Z688_9BACE</name>
<dbReference type="EMBL" id="RAZM01000047">
    <property type="protein sequence ID" value="RLT79486.1"/>
    <property type="molecule type" value="Genomic_DNA"/>
</dbReference>
<dbReference type="InterPro" id="IPR006860">
    <property type="entry name" value="FecR"/>
</dbReference>
<keyword evidence="1" id="KW-0472">Membrane</keyword>
<evidence type="ECO:0000259" key="2">
    <source>
        <dbReference type="Pfam" id="PF04773"/>
    </source>
</evidence>
<dbReference type="Pfam" id="PF04773">
    <property type="entry name" value="FecR"/>
    <property type="match status" value="1"/>
</dbReference>
<dbReference type="PANTHER" id="PTHR30273">
    <property type="entry name" value="PERIPLASMIC SIGNAL SENSOR AND SIGMA FACTOR ACTIVATOR FECR-RELATED"/>
    <property type="match status" value="1"/>
</dbReference>
<dbReference type="Proteomes" id="UP000267159">
    <property type="component" value="Unassembled WGS sequence"/>
</dbReference>
<dbReference type="InterPro" id="IPR012373">
    <property type="entry name" value="Ferrdict_sens_TM"/>
</dbReference>
<accession>A0A3L7Z688</accession>
<protein>
    <submittedName>
        <fullName evidence="4">FecR family protein</fullName>
    </submittedName>
</protein>
<organism evidence="4 5">
    <name type="scientific">Bacteroides acidifaciens</name>
    <dbReference type="NCBI Taxonomy" id="85831"/>
    <lineage>
        <taxon>Bacteria</taxon>
        <taxon>Pseudomonadati</taxon>
        <taxon>Bacteroidota</taxon>
        <taxon>Bacteroidia</taxon>
        <taxon>Bacteroidales</taxon>
        <taxon>Bacteroidaceae</taxon>
        <taxon>Bacteroides</taxon>
    </lineage>
</organism>
<gene>
    <name evidence="4" type="ORF">D7Y07_13485</name>
</gene>
<dbReference type="Pfam" id="PF16344">
    <property type="entry name" value="FecR_C"/>
    <property type="match status" value="1"/>
</dbReference>
<proteinExistence type="predicted"/>
<dbReference type="FunFam" id="2.60.120.1440:FF:000001">
    <property type="entry name" value="Putative anti-sigma factor"/>
    <property type="match status" value="1"/>
</dbReference>
<comment type="caution">
    <text evidence="4">The sequence shown here is derived from an EMBL/GenBank/DDBJ whole genome shotgun (WGS) entry which is preliminary data.</text>
</comment>